<evidence type="ECO:0000313" key="1">
    <source>
        <dbReference type="EMBL" id="KRZ48631.1"/>
    </source>
</evidence>
<reference evidence="1 3" key="1">
    <citation type="submission" date="2015-05" db="EMBL/GenBank/DDBJ databases">
        <title>Evolution of Trichinella species and genotypes.</title>
        <authorList>
            <person name="Korhonen P.K."/>
            <person name="Edoardo P."/>
            <person name="Giuseppe L.R."/>
            <person name="Gasser R.B."/>
        </authorList>
    </citation>
    <scope>NUCLEOTIDE SEQUENCE [LARGE SCALE GENOMIC DNA]</scope>
    <source>
        <strain evidence="1">ISS10</strain>
    </source>
</reference>
<dbReference type="AlphaFoldDB" id="A0A0V1KND1"/>
<dbReference type="Proteomes" id="UP000054721">
    <property type="component" value="Unassembled WGS sequence"/>
</dbReference>
<comment type="caution">
    <text evidence="1">The sequence shown here is derived from an EMBL/GenBank/DDBJ whole genome shotgun (WGS) entry which is preliminary data.</text>
</comment>
<protein>
    <submittedName>
        <fullName evidence="1">Uncharacterized protein</fullName>
    </submittedName>
</protein>
<evidence type="ECO:0000313" key="3">
    <source>
        <dbReference type="Proteomes" id="UP000054721"/>
    </source>
</evidence>
<dbReference type="EMBL" id="JYDW01000381">
    <property type="protein sequence ID" value="KRZ48631.1"/>
    <property type="molecule type" value="Genomic_DNA"/>
</dbReference>
<dbReference type="EMBL" id="JYDW01000381">
    <property type="protein sequence ID" value="KRZ48645.1"/>
    <property type="molecule type" value="Genomic_DNA"/>
</dbReference>
<sequence length="137" mass="15264">MKLTLLTVDHLARTSMKNEARLETTLNIEILNAHCGVELTRRRVCLRVVTITYIIHFAVLLFCVCEQQSSAYSCNIVSTLQCVISNLCNAVAFVEFSIENRVIPSDNNWKTCDENVTVGNVPCIVVLGARMCAVNVE</sequence>
<keyword evidence="3" id="KW-1185">Reference proteome</keyword>
<gene>
    <name evidence="2" type="ORF">T02_11323</name>
    <name evidence="1" type="ORF">T02_8061</name>
</gene>
<proteinExistence type="predicted"/>
<accession>A0A0V1KND1</accession>
<organism evidence="1 3">
    <name type="scientific">Trichinella nativa</name>
    <dbReference type="NCBI Taxonomy" id="6335"/>
    <lineage>
        <taxon>Eukaryota</taxon>
        <taxon>Metazoa</taxon>
        <taxon>Ecdysozoa</taxon>
        <taxon>Nematoda</taxon>
        <taxon>Enoplea</taxon>
        <taxon>Dorylaimia</taxon>
        <taxon>Trichinellida</taxon>
        <taxon>Trichinellidae</taxon>
        <taxon>Trichinella</taxon>
    </lineage>
</organism>
<evidence type="ECO:0000313" key="2">
    <source>
        <dbReference type="EMBL" id="KRZ48645.1"/>
    </source>
</evidence>
<name>A0A0V1KND1_9BILA</name>